<organism evidence="8 9">
    <name type="scientific">Exidia glandulosa HHB12029</name>
    <dbReference type="NCBI Taxonomy" id="1314781"/>
    <lineage>
        <taxon>Eukaryota</taxon>
        <taxon>Fungi</taxon>
        <taxon>Dikarya</taxon>
        <taxon>Basidiomycota</taxon>
        <taxon>Agaricomycotina</taxon>
        <taxon>Agaricomycetes</taxon>
        <taxon>Auriculariales</taxon>
        <taxon>Exidiaceae</taxon>
        <taxon>Exidia</taxon>
    </lineage>
</organism>
<dbReference type="OrthoDB" id="6246201at2759"/>
<evidence type="ECO:0000256" key="3">
    <source>
        <dbReference type="ARBA" id="ARBA00022792"/>
    </source>
</evidence>
<evidence type="ECO:0000256" key="7">
    <source>
        <dbReference type="SAM" id="MobiDB-lite"/>
    </source>
</evidence>
<dbReference type="GO" id="GO:0005743">
    <property type="term" value="C:mitochondrial inner membrane"/>
    <property type="evidence" value="ECO:0007669"/>
    <property type="project" value="UniProtKB-SubCell"/>
</dbReference>
<keyword evidence="9" id="KW-1185">Reference proteome</keyword>
<evidence type="ECO:0000256" key="1">
    <source>
        <dbReference type="ARBA" id="ARBA00004443"/>
    </source>
</evidence>
<dbReference type="Pfam" id="PF10231">
    <property type="entry name" value="COA8"/>
    <property type="match status" value="1"/>
</dbReference>
<dbReference type="EMBL" id="KV426152">
    <property type="protein sequence ID" value="KZV86548.1"/>
    <property type="molecule type" value="Genomic_DNA"/>
</dbReference>
<dbReference type="GO" id="GO:0097193">
    <property type="term" value="P:intrinsic apoptotic signaling pathway"/>
    <property type="evidence" value="ECO:0007669"/>
    <property type="project" value="InterPro"/>
</dbReference>
<evidence type="ECO:0008006" key="10">
    <source>
        <dbReference type="Google" id="ProtNLM"/>
    </source>
</evidence>
<dbReference type="InParanoid" id="A0A165EBU7"/>
<keyword evidence="6" id="KW-0472">Membrane</keyword>
<feature type="non-terminal residue" evidence="8">
    <location>
        <position position="146"/>
    </location>
</feature>
<protein>
    <recommendedName>
        <fullName evidence="10">Apoptogenic protein 1, mitochondrial</fullName>
    </recommendedName>
</protein>
<evidence type="ECO:0000256" key="2">
    <source>
        <dbReference type="ARBA" id="ARBA00005453"/>
    </source>
</evidence>
<dbReference type="Proteomes" id="UP000077266">
    <property type="component" value="Unassembled WGS sequence"/>
</dbReference>
<evidence type="ECO:0000256" key="5">
    <source>
        <dbReference type="ARBA" id="ARBA00023128"/>
    </source>
</evidence>
<feature type="non-terminal residue" evidence="8">
    <location>
        <position position="1"/>
    </location>
</feature>
<comment type="subcellular location">
    <subcellularLocation>
        <location evidence="1">Mitochondrion inner membrane</location>
        <topology evidence="1">Peripheral membrane protein</topology>
        <orientation evidence="1">Matrix side</orientation>
    </subcellularLocation>
</comment>
<evidence type="ECO:0000256" key="4">
    <source>
        <dbReference type="ARBA" id="ARBA00022946"/>
    </source>
</evidence>
<reference evidence="8 9" key="1">
    <citation type="journal article" date="2016" name="Mol. Biol. Evol.">
        <title>Comparative Genomics of Early-Diverging Mushroom-Forming Fungi Provides Insights into the Origins of Lignocellulose Decay Capabilities.</title>
        <authorList>
            <person name="Nagy L.G."/>
            <person name="Riley R."/>
            <person name="Tritt A."/>
            <person name="Adam C."/>
            <person name="Daum C."/>
            <person name="Floudas D."/>
            <person name="Sun H."/>
            <person name="Yadav J.S."/>
            <person name="Pangilinan J."/>
            <person name="Larsson K.H."/>
            <person name="Matsuura K."/>
            <person name="Barry K."/>
            <person name="Labutti K."/>
            <person name="Kuo R."/>
            <person name="Ohm R.A."/>
            <person name="Bhattacharya S.S."/>
            <person name="Shirouzu T."/>
            <person name="Yoshinaga Y."/>
            <person name="Martin F.M."/>
            <person name="Grigoriev I.V."/>
            <person name="Hibbett D.S."/>
        </authorList>
    </citation>
    <scope>NUCLEOTIDE SEQUENCE [LARGE SCALE GENOMIC DNA]</scope>
    <source>
        <strain evidence="8 9">HHB12029</strain>
    </source>
</reference>
<dbReference type="InterPro" id="IPR018796">
    <property type="entry name" value="COA8"/>
</dbReference>
<accession>A0A165EBU7</accession>
<evidence type="ECO:0000256" key="6">
    <source>
        <dbReference type="ARBA" id="ARBA00023136"/>
    </source>
</evidence>
<comment type="similarity">
    <text evidence="2">Belongs to the COA8 family.</text>
</comment>
<dbReference type="PANTHER" id="PTHR31107:SF2">
    <property type="entry name" value="CYTOCHROME C OXIDASE ASSEMBLY FACTOR 8"/>
    <property type="match status" value="1"/>
</dbReference>
<sequence>RTARQLHDLVGPPDPVSNLRKVVYDRVEESKTPHPYSVNEFPPNTNLTDPDGAQARLDLEWNIARGRLDSFNHHFWADNNARFHEEKADVLDAVPEPRTPEMLEQALSDFYRDWSVAETARQKLYNRSWHKSNRYLLLLALRKRYE</sequence>
<feature type="region of interest" description="Disordered" evidence="7">
    <location>
        <begin position="30"/>
        <end position="49"/>
    </location>
</feature>
<gene>
    <name evidence="8" type="ORF">EXIGLDRAFT_578401</name>
</gene>
<evidence type="ECO:0000313" key="8">
    <source>
        <dbReference type="EMBL" id="KZV86548.1"/>
    </source>
</evidence>
<keyword evidence="3" id="KW-0999">Mitochondrion inner membrane</keyword>
<proteinExistence type="inferred from homology"/>
<dbReference type="PANTHER" id="PTHR31107">
    <property type="entry name" value="APOPTOGENIC PROTEIN 1, MITOCHONDRIAL"/>
    <property type="match status" value="1"/>
</dbReference>
<name>A0A165EBU7_EXIGL</name>
<keyword evidence="5" id="KW-0496">Mitochondrion</keyword>
<dbReference type="AlphaFoldDB" id="A0A165EBU7"/>
<keyword evidence="4" id="KW-0809">Transit peptide</keyword>
<evidence type="ECO:0000313" key="9">
    <source>
        <dbReference type="Proteomes" id="UP000077266"/>
    </source>
</evidence>